<keyword evidence="2" id="KW-1185">Reference proteome</keyword>
<feature type="non-terminal residue" evidence="1">
    <location>
        <position position="1"/>
    </location>
</feature>
<feature type="non-terminal residue" evidence="1">
    <location>
        <position position="198"/>
    </location>
</feature>
<comment type="caution">
    <text evidence="1">The sequence shown here is derived from an EMBL/GenBank/DDBJ whole genome shotgun (WGS) entry which is preliminary data.</text>
</comment>
<gene>
    <name evidence="1" type="ORF">SCF082_LOCUS37436</name>
</gene>
<sequence>ATAGTDMVKKCVAGLVQGTGIQRLALVDAHAYDAFPALATLEVDNPKLLCASVAVGTAKKTGDADSLMDRVVNATYDLCRSNPGAGLIPTFPDFAPLLAKMSETQTRSEDPGYQVTVVNADGLIVKEPFFEQFGEGENEIAEFHAIIEDHNSKYNREGVRLARETTANPVESEGSGPMSCPLVESAEPLTMDKLASMD</sequence>
<reference evidence="1 2" key="1">
    <citation type="submission" date="2024-02" db="EMBL/GenBank/DDBJ databases">
        <authorList>
            <person name="Chen Y."/>
            <person name="Shah S."/>
            <person name="Dougan E. K."/>
            <person name="Thang M."/>
            <person name="Chan C."/>
        </authorList>
    </citation>
    <scope>NUCLEOTIDE SEQUENCE [LARGE SCALE GENOMIC DNA]</scope>
</reference>
<name>A0ABP0PSG4_9DINO</name>
<dbReference type="Proteomes" id="UP001642464">
    <property type="component" value="Unassembled WGS sequence"/>
</dbReference>
<evidence type="ECO:0000313" key="1">
    <source>
        <dbReference type="EMBL" id="CAK9078227.1"/>
    </source>
</evidence>
<protein>
    <recommendedName>
        <fullName evidence="3">Proteasome subunit beta</fullName>
    </recommendedName>
</protein>
<dbReference type="EMBL" id="CAXAMM010038169">
    <property type="protein sequence ID" value="CAK9078227.1"/>
    <property type="molecule type" value="Genomic_DNA"/>
</dbReference>
<accession>A0ABP0PSG4</accession>
<evidence type="ECO:0008006" key="3">
    <source>
        <dbReference type="Google" id="ProtNLM"/>
    </source>
</evidence>
<organism evidence="1 2">
    <name type="scientific">Durusdinium trenchii</name>
    <dbReference type="NCBI Taxonomy" id="1381693"/>
    <lineage>
        <taxon>Eukaryota</taxon>
        <taxon>Sar</taxon>
        <taxon>Alveolata</taxon>
        <taxon>Dinophyceae</taxon>
        <taxon>Suessiales</taxon>
        <taxon>Symbiodiniaceae</taxon>
        <taxon>Durusdinium</taxon>
    </lineage>
</organism>
<proteinExistence type="predicted"/>
<evidence type="ECO:0000313" key="2">
    <source>
        <dbReference type="Proteomes" id="UP001642464"/>
    </source>
</evidence>